<name>X1MIF6_9ZZZZ</name>
<dbReference type="EMBL" id="BARV01011992">
    <property type="protein sequence ID" value="GAI14465.1"/>
    <property type="molecule type" value="Genomic_DNA"/>
</dbReference>
<dbReference type="AlphaFoldDB" id="X1MIF6"/>
<comment type="caution">
    <text evidence="1">The sequence shown here is derived from an EMBL/GenBank/DDBJ whole genome shotgun (WGS) entry which is preliminary data.</text>
</comment>
<accession>X1MIF6</accession>
<gene>
    <name evidence="1" type="ORF">S06H3_22434</name>
</gene>
<feature type="non-terminal residue" evidence="1">
    <location>
        <position position="1"/>
    </location>
</feature>
<reference evidence="1" key="1">
    <citation type="journal article" date="2014" name="Front. Microbiol.">
        <title>High frequency of phylogenetically diverse reductive dehalogenase-homologous genes in deep subseafloor sedimentary metagenomes.</title>
        <authorList>
            <person name="Kawai M."/>
            <person name="Futagami T."/>
            <person name="Toyoda A."/>
            <person name="Takaki Y."/>
            <person name="Nishi S."/>
            <person name="Hori S."/>
            <person name="Arai W."/>
            <person name="Tsubouchi T."/>
            <person name="Morono Y."/>
            <person name="Uchiyama I."/>
            <person name="Ito T."/>
            <person name="Fujiyama A."/>
            <person name="Inagaki F."/>
            <person name="Takami H."/>
        </authorList>
    </citation>
    <scope>NUCLEOTIDE SEQUENCE</scope>
    <source>
        <strain evidence="1">Expedition CK06-06</strain>
    </source>
</reference>
<evidence type="ECO:0000313" key="1">
    <source>
        <dbReference type="EMBL" id="GAI14465.1"/>
    </source>
</evidence>
<organism evidence="1">
    <name type="scientific">marine sediment metagenome</name>
    <dbReference type="NCBI Taxonomy" id="412755"/>
    <lineage>
        <taxon>unclassified sequences</taxon>
        <taxon>metagenomes</taxon>
        <taxon>ecological metagenomes</taxon>
    </lineage>
</organism>
<sequence>VQKGYEQAIAEKKRRLMFSAQATYEPKATSYKGDRDEKK</sequence>
<proteinExistence type="predicted"/>
<protein>
    <submittedName>
        <fullName evidence="1">Uncharacterized protein</fullName>
    </submittedName>
</protein>